<evidence type="ECO:0000313" key="1">
    <source>
        <dbReference type="EMBL" id="XCG63189.1"/>
    </source>
</evidence>
<protein>
    <recommendedName>
        <fullName evidence="2">DUF4185 domain-containing protein</fullName>
    </recommendedName>
</protein>
<reference evidence="1" key="1">
    <citation type="submission" date="2024-05" db="EMBL/GenBank/DDBJ databases">
        <authorList>
            <person name="Cai S.Y."/>
            <person name="Jin L.M."/>
            <person name="Li H.R."/>
        </authorList>
    </citation>
    <scope>NUCLEOTIDE SEQUENCE</scope>
    <source>
        <strain evidence="1">A5-74</strain>
    </source>
</reference>
<accession>A0AAU8DM21</accession>
<dbReference type="EMBL" id="CP159218">
    <property type="protein sequence ID" value="XCG63189.1"/>
    <property type="molecule type" value="Genomic_DNA"/>
</dbReference>
<dbReference type="RefSeq" id="WP_353648804.1">
    <property type="nucleotide sequence ID" value="NZ_CP159218.1"/>
</dbReference>
<evidence type="ECO:0008006" key="2">
    <source>
        <dbReference type="Google" id="ProtNLM"/>
    </source>
</evidence>
<name>A0AAU8DM21_9ACTN</name>
<dbReference type="AlphaFoldDB" id="A0AAU8DM21"/>
<organism evidence="1">
    <name type="scientific">Nakamurella sp. A5-74</name>
    <dbReference type="NCBI Taxonomy" id="3158264"/>
    <lineage>
        <taxon>Bacteria</taxon>
        <taxon>Bacillati</taxon>
        <taxon>Actinomycetota</taxon>
        <taxon>Actinomycetes</taxon>
        <taxon>Nakamurellales</taxon>
        <taxon>Nakamurellaceae</taxon>
        <taxon>Nakamurella</taxon>
    </lineage>
</organism>
<sequence length="185" mass="20744">MTTMPGWTVRRYQTDGVRGVEVLAPDGTPQFLVTVDFGSTAPGKLGKFFDSLFRDGRVPGDRPCIVTPVDGVPVECAPLKKSPFRRRSHTRTLYLAGREYRYVHRTDRRAMVLRDGEVIARLHRTWQWGRFSRRGTFDDPGFTATTVSPWDRVDEGVVFLYGTVIGPPGREGAIGYFGQELGSGF</sequence>
<gene>
    <name evidence="1" type="ORF">ABLG96_18590</name>
</gene>
<proteinExistence type="predicted"/>